<dbReference type="PATRIC" id="fig|1300344.3.peg.2107"/>
<dbReference type="AlphaFoldDB" id="A0A168FFV9"/>
<dbReference type="STRING" id="1300344.I598_2097"/>
<sequence>MLLATAGLAGCGAGEDADVAGVVTRFYTAVATTDGEAACAALAPDSRSEVVGTDPDGRACPQALLAPEGPGSVLVSRAADATVLEVRRAGGQAQVVTETDTVFLAVDGTSWVVTAVGCDPRGERPYDCVVEP</sequence>
<dbReference type="Proteomes" id="UP000076794">
    <property type="component" value="Chromosome"/>
</dbReference>
<accession>A0A168FFV9</accession>
<name>A0A168FFV9_9MICO</name>
<dbReference type="EMBL" id="CP014209">
    <property type="protein sequence ID" value="ANC31639.1"/>
    <property type="molecule type" value="Genomic_DNA"/>
</dbReference>
<keyword evidence="2" id="KW-1185">Reference proteome</keyword>
<dbReference type="KEGG" id="ido:I598_2097"/>
<evidence type="ECO:0000313" key="1">
    <source>
        <dbReference type="EMBL" id="ANC31639.1"/>
    </source>
</evidence>
<proteinExistence type="predicted"/>
<evidence type="ECO:0000313" key="2">
    <source>
        <dbReference type="Proteomes" id="UP000076794"/>
    </source>
</evidence>
<reference evidence="1 2" key="1">
    <citation type="submission" date="2016-01" db="EMBL/GenBank/DDBJ databases">
        <title>Complete genome sequence of a soil Actinobacterium, Isoptericola dokdonensis DS-3.</title>
        <authorList>
            <person name="Kwon S.-K."/>
            <person name="Kim J.F."/>
        </authorList>
    </citation>
    <scope>NUCLEOTIDE SEQUENCE [LARGE SCALE GENOMIC DNA]</scope>
    <source>
        <strain evidence="1 2">DS-3</strain>
    </source>
</reference>
<organism evidence="1 2">
    <name type="scientific">Isoptericola dokdonensis DS-3</name>
    <dbReference type="NCBI Taxonomy" id="1300344"/>
    <lineage>
        <taxon>Bacteria</taxon>
        <taxon>Bacillati</taxon>
        <taxon>Actinomycetota</taxon>
        <taxon>Actinomycetes</taxon>
        <taxon>Micrococcales</taxon>
        <taxon>Promicromonosporaceae</taxon>
        <taxon>Isoptericola</taxon>
    </lineage>
</organism>
<protein>
    <submittedName>
        <fullName evidence="1">Uncharacterized protein</fullName>
    </submittedName>
</protein>
<gene>
    <name evidence="1" type="ORF">I598_2097</name>
</gene>